<evidence type="ECO:0000313" key="3">
    <source>
        <dbReference type="Proteomes" id="UP000252914"/>
    </source>
</evidence>
<dbReference type="Pfam" id="PF03559">
    <property type="entry name" value="Hexose_dehydrat"/>
    <property type="match status" value="2"/>
</dbReference>
<accession>A0A367FGD8</accession>
<dbReference type="GO" id="GO:0016829">
    <property type="term" value="F:lyase activity"/>
    <property type="evidence" value="ECO:0007669"/>
    <property type="project" value="InterPro"/>
</dbReference>
<dbReference type="Gene3D" id="3.90.79.40">
    <property type="entry name" value="EvaA sugar 2,3-dehydratase subunit"/>
    <property type="match status" value="2"/>
</dbReference>
<sequence length="474" mass="52824">MAALDRSAVRFTASALTDLKPTALADFHRWWAERLRAGVFEVTPLAFAELNGWYFAPGSGNLVHESGKFFEVSGMRVDSGDGEQWSQPIIHQPEVGILGVLVKEIDGVLHCLLQAKMEPGNVSTLQLSPTVQATRSNYTRVHGGAQTRYLEHFRGPGRGRVLVDVLQSEQGFWCWHKQNRNMVVEATGDVPLHEDFVWLPLSQVWQLMRCENLVNMNTRTVLGCLPLARPPKALLPVEDPFRAALLRSYGPVGDDAGGEPEAEALHTLTDVVSWLTEMKTRTAWTSRLVPLDEVTGFSRTADALADDEERDFAIVARGVRAGNREVTRWTQPLLEPRRQGLAVFVAKRVGGVVHLLVRARPEPGLLGRVEIGPTVRRPPAFDTMLSCGPEPFHSHVSGADPAQVRFDTVMSEEGGRFLHAETRYQVIEVGDDFPPDVPEDYCWLTVQQLTELVRHSHYLTVEARSLLACVHSLW</sequence>
<comment type="caution">
    <text evidence="2">The sequence shown here is derived from an EMBL/GenBank/DDBJ whole genome shotgun (WGS) entry which is preliminary data.</text>
</comment>
<keyword evidence="3" id="KW-1185">Reference proteome</keyword>
<gene>
    <name evidence="2" type="ORF">DTL70_01270</name>
</gene>
<evidence type="ECO:0000313" key="2">
    <source>
        <dbReference type="EMBL" id="RCG28757.1"/>
    </source>
</evidence>
<dbReference type="Proteomes" id="UP000252914">
    <property type="component" value="Unassembled WGS sequence"/>
</dbReference>
<evidence type="ECO:0000259" key="1">
    <source>
        <dbReference type="Pfam" id="PF03559"/>
    </source>
</evidence>
<feature type="domain" description="dTDP-4-dehydro-6-deoxy-alpha-D-glucopyranose 2,3-dehydratase" evidence="1">
    <location>
        <begin position="270"/>
        <end position="470"/>
    </location>
</feature>
<proteinExistence type="predicted"/>
<dbReference type="AlphaFoldDB" id="A0A367FGD8"/>
<dbReference type="EMBL" id="QOIN01000024">
    <property type="protein sequence ID" value="RCG28757.1"/>
    <property type="molecule type" value="Genomic_DNA"/>
</dbReference>
<protein>
    <submittedName>
        <fullName evidence="2">NDP-hexose 2,3-dehydratase</fullName>
    </submittedName>
</protein>
<dbReference type="RefSeq" id="WP_114019945.1">
    <property type="nucleotide sequence ID" value="NZ_JBEYTF010000133.1"/>
</dbReference>
<dbReference type="InterPro" id="IPR005212">
    <property type="entry name" value="EvaA-like"/>
</dbReference>
<organism evidence="2 3">
    <name type="scientific">Streptomyces diacarni</name>
    <dbReference type="NCBI Taxonomy" id="2800381"/>
    <lineage>
        <taxon>Bacteria</taxon>
        <taxon>Bacillati</taxon>
        <taxon>Actinomycetota</taxon>
        <taxon>Actinomycetes</taxon>
        <taxon>Kitasatosporales</taxon>
        <taxon>Streptomycetaceae</taxon>
        <taxon>Streptomyces</taxon>
    </lineage>
</organism>
<reference evidence="2 3" key="1">
    <citation type="submission" date="2018-06" db="EMBL/GenBank/DDBJ databases">
        <title>Streptomyces reniochalinae sp. nov. and Streptomyces diacarnus sp. nov. from marine sponges.</title>
        <authorList>
            <person name="Li L."/>
        </authorList>
    </citation>
    <scope>NUCLEOTIDE SEQUENCE [LARGE SCALE GENOMIC DNA]</scope>
    <source>
        <strain evidence="2 3">LHW51701</strain>
    </source>
</reference>
<name>A0A367FGD8_9ACTN</name>
<dbReference type="InterPro" id="IPR038153">
    <property type="entry name" value="EvaA-like_sf"/>
</dbReference>
<feature type="domain" description="dTDP-4-dehydro-6-deoxy-alpha-D-glucopyranose 2,3-dehydratase" evidence="1">
    <location>
        <begin position="25"/>
        <end position="225"/>
    </location>
</feature>